<dbReference type="Proteomes" id="UP001071230">
    <property type="component" value="Unassembled WGS sequence"/>
</dbReference>
<dbReference type="PANTHER" id="PTHR42899">
    <property type="entry name" value="SPERMATOGENESIS-ASSOCIATED PROTEIN 20"/>
    <property type="match status" value="1"/>
</dbReference>
<reference evidence="3" key="1">
    <citation type="submission" date="2014-11" db="EMBL/GenBank/DDBJ databases">
        <authorList>
            <person name="Hornung B.V."/>
        </authorList>
    </citation>
    <scope>NUCLEOTIDE SEQUENCE</scope>
    <source>
        <strain evidence="3">INE</strain>
    </source>
</reference>
<dbReference type="PIRSF" id="PIRSF006402">
    <property type="entry name" value="UCP006402_thioredoxin"/>
    <property type="match status" value="1"/>
</dbReference>
<dbReference type="InterPro" id="IPR024705">
    <property type="entry name" value="Ssp411"/>
</dbReference>
<evidence type="ECO:0000313" key="4">
    <source>
        <dbReference type="Proteomes" id="UP001071230"/>
    </source>
</evidence>
<protein>
    <submittedName>
        <fullName evidence="2">Six-hairpin glycosidase</fullName>
    </submittedName>
    <submittedName>
        <fullName evidence="3">Spermatogenesis-associated protein 20</fullName>
    </submittedName>
</protein>
<organism evidence="2">
    <name type="scientific">Acididesulfobacillus acetoxydans</name>
    <dbReference type="NCBI Taxonomy" id="1561005"/>
    <lineage>
        <taxon>Bacteria</taxon>
        <taxon>Bacillati</taxon>
        <taxon>Bacillota</taxon>
        <taxon>Clostridia</taxon>
        <taxon>Eubacteriales</taxon>
        <taxon>Peptococcaceae</taxon>
        <taxon>Acididesulfobacillus</taxon>
    </lineage>
</organism>
<dbReference type="EMBL" id="CDGJ01000115">
    <property type="protein sequence ID" value="CEJ09198.1"/>
    <property type="molecule type" value="Genomic_DNA"/>
</dbReference>
<evidence type="ECO:0000259" key="1">
    <source>
        <dbReference type="Pfam" id="PF03190"/>
    </source>
</evidence>
<dbReference type="Proteomes" id="UP000836597">
    <property type="component" value="Chromosome"/>
</dbReference>
<dbReference type="KEGG" id="aacx:DEACI_2447"/>
<keyword evidence="2" id="KW-0378">Hydrolase</keyword>
<dbReference type="EMBL" id="LR746496">
    <property type="protein sequence ID" value="CAA7601778.1"/>
    <property type="molecule type" value="Genomic_DNA"/>
</dbReference>
<dbReference type="InterPro" id="IPR008928">
    <property type="entry name" value="6-hairpin_glycosidase_sf"/>
</dbReference>
<keyword evidence="2" id="KW-0326">Glycosidase</keyword>
<dbReference type="Gene3D" id="1.50.10.10">
    <property type="match status" value="1"/>
</dbReference>
<feature type="domain" description="Spermatogenesis-associated protein 20-like TRX" evidence="1">
    <location>
        <begin position="1"/>
        <end position="109"/>
    </location>
</feature>
<dbReference type="InterPro" id="IPR012341">
    <property type="entry name" value="6hp_glycosidase-like_sf"/>
</dbReference>
<keyword evidence="4" id="KW-1185">Reference proteome</keyword>
<evidence type="ECO:0000313" key="2">
    <source>
        <dbReference type="EMBL" id="CAA7601778.1"/>
    </source>
</evidence>
<gene>
    <name evidence="2" type="ORF">DEACI_2447</name>
    <name evidence="3" type="ORF">DEACI_3681</name>
</gene>
<dbReference type="AlphaFoldDB" id="A0A8S0W3K3"/>
<accession>A0A8S0W3K3</accession>
<name>A0A8S0W3K3_9FIRM</name>
<dbReference type="InterPro" id="IPR004879">
    <property type="entry name" value="Ssp411-like_TRX"/>
</dbReference>
<evidence type="ECO:0000313" key="3">
    <source>
        <dbReference type="EMBL" id="CEJ09198.1"/>
    </source>
</evidence>
<dbReference type="InterPro" id="IPR036249">
    <property type="entry name" value="Thioredoxin-like_sf"/>
</dbReference>
<dbReference type="SUPFAM" id="SSF48208">
    <property type="entry name" value="Six-hairpin glycosidases"/>
    <property type="match status" value="1"/>
</dbReference>
<dbReference type="PANTHER" id="PTHR42899:SF1">
    <property type="entry name" value="SPERMATOGENESIS-ASSOCIATED PROTEIN 20"/>
    <property type="match status" value="1"/>
</dbReference>
<proteinExistence type="predicted"/>
<dbReference type="GO" id="GO:0005975">
    <property type="term" value="P:carbohydrate metabolic process"/>
    <property type="evidence" value="ECO:0007669"/>
    <property type="project" value="InterPro"/>
</dbReference>
<dbReference type="Gene3D" id="3.40.30.10">
    <property type="entry name" value="Glutaredoxin"/>
    <property type="match status" value="1"/>
</dbReference>
<dbReference type="Pfam" id="PF03190">
    <property type="entry name" value="Thioredox_DsbH"/>
    <property type="match status" value="1"/>
</dbReference>
<sequence length="649" mass="73279">MAHESFEDDSVAGLLNSHFVSIKVDREERPDVDHQYIEFCQALTGSAGWPLTILMTPEREPFFAGTYFPKTQRWGRPGLIEILGQIRDLWSSREADLRTSAREIVSSLQNRQKGPAHTDALPVEHEGRASLVQSKTRLESVDQDALFDRTFAALSRSFDPEWGGFGRPPKFPTPHTLTFLLRYALTHPSSGALAMVEKTLDGMGQGGIFDHIGLGFSRYSTDERWLIPHFEKMLYDNALLALAYTETFQASHRDQDRRKVEEIVTYVLRTMTSPEGGFYSAEDADSEGSEGKFYTWSPAEIAAVLGTEAAELFCAAYGISEAGNFEGKSVPNLIGTDFQRLARERNLTSTELERRLTESRQKLFRAREQRVHPHKDDKILAGWNGLMIAALSKAARVLDRQSYLGAAEKALDFIMSRLRRPDGRLLARYREGESAYPAYLDDYAYIIWGLLEVYTAAGEPFRLKTAIELQTEQDRLFRDTRGGGYFFTGLDGEELLFRSQELYDGALPSGNSVSALNLLRLARLTGEPHWEDQAQKLLLAWQETVSSHPEGCTAYLQALQFARYGGQELVLAGSLEAPTLEDMRRVFFRGFHPFATLLYREENVDRVVPWLKDYPVPDETTAAYLCREHACLAPVVRARELLTLLNDSP</sequence>
<dbReference type="GO" id="GO:0016798">
    <property type="term" value="F:hydrolase activity, acting on glycosyl bonds"/>
    <property type="evidence" value="ECO:0007669"/>
    <property type="project" value="UniProtKB-KW"/>
</dbReference>
<dbReference type="SUPFAM" id="SSF52833">
    <property type="entry name" value="Thioredoxin-like"/>
    <property type="match status" value="1"/>
</dbReference>
<reference evidence="2" key="2">
    <citation type="submission" date="2020-01" db="EMBL/GenBank/DDBJ databases">
        <authorList>
            <person name="Hornung B."/>
        </authorList>
    </citation>
    <scope>NUCLEOTIDE SEQUENCE</scope>
    <source>
        <strain evidence="2">PacBioINE</strain>
    </source>
</reference>